<dbReference type="Proteomes" id="UP000319908">
    <property type="component" value="Unassembled WGS sequence"/>
</dbReference>
<dbReference type="EMBL" id="SJPU01000002">
    <property type="protein sequence ID" value="TWU15850.1"/>
    <property type="molecule type" value="Genomic_DNA"/>
</dbReference>
<dbReference type="AlphaFoldDB" id="A0A5C6BUC8"/>
<sequence>MMQSTAVAVWRGGLSEGHGSLSGGNETFQGAPFTSNFRNQVPGTTNPEELLAAAHASCFSLTLSMILSGDEFAVGKIETEATITLEKTPEGLAITKSHLNVHAIVPGAAPERFIEAAKQAEIECPISKLIQGGVTMEAHLIDIG</sequence>
<protein>
    <submittedName>
        <fullName evidence="2">Peroxiredoxin OsmC</fullName>
    </submittedName>
</protein>
<reference evidence="2 3" key="1">
    <citation type="journal article" date="2020" name="Antonie Van Leeuwenhoek">
        <title>Rhodopirellula heiligendammensis sp. nov., Rhodopirellula pilleata sp. nov., and Rhodopirellula solitaria sp. nov. isolated from natural or artificial marine surfaces in Northern Germany and California, USA, and emended description of the genus Rhodopirellula.</title>
        <authorList>
            <person name="Kallscheuer N."/>
            <person name="Wiegand S."/>
            <person name="Jogler M."/>
            <person name="Boedeker C."/>
            <person name="Peeters S.H."/>
            <person name="Rast P."/>
            <person name="Heuer A."/>
            <person name="Jetten M.S.M."/>
            <person name="Rohde M."/>
            <person name="Jogler C."/>
        </authorList>
    </citation>
    <scope>NUCLEOTIDE SEQUENCE [LARGE SCALE GENOMIC DNA]</scope>
    <source>
        <strain evidence="2 3">Poly21</strain>
    </source>
</reference>
<dbReference type="NCBIfam" id="TIGR03562">
    <property type="entry name" value="osmo_induc_OsmC"/>
    <property type="match status" value="1"/>
</dbReference>
<name>A0A5C6BUC8_9BACT</name>
<dbReference type="SUPFAM" id="SSF82784">
    <property type="entry name" value="OsmC-like"/>
    <property type="match status" value="1"/>
</dbReference>
<dbReference type="InterPro" id="IPR015946">
    <property type="entry name" value="KH_dom-like_a/b"/>
</dbReference>
<dbReference type="Gene3D" id="3.30.300.20">
    <property type="match status" value="1"/>
</dbReference>
<feature type="compositionally biased region" description="Polar residues" evidence="1">
    <location>
        <begin position="25"/>
        <end position="42"/>
    </location>
</feature>
<keyword evidence="3" id="KW-1185">Reference proteome</keyword>
<dbReference type="PANTHER" id="PTHR42830">
    <property type="entry name" value="OSMOTICALLY INDUCIBLE FAMILY PROTEIN"/>
    <property type="match status" value="1"/>
</dbReference>
<dbReference type="OrthoDB" id="9807532at2"/>
<accession>A0A5C6BUC8</accession>
<dbReference type="PANTHER" id="PTHR42830:SF1">
    <property type="entry name" value="OSMOTICALLY INDUCIBLE FAMILY PROTEIN"/>
    <property type="match status" value="1"/>
</dbReference>
<gene>
    <name evidence="2" type="primary">osmC</name>
    <name evidence="2" type="ORF">Poly21_30520</name>
</gene>
<organism evidence="2 3">
    <name type="scientific">Allorhodopirellula heiligendammensis</name>
    <dbReference type="NCBI Taxonomy" id="2714739"/>
    <lineage>
        <taxon>Bacteria</taxon>
        <taxon>Pseudomonadati</taxon>
        <taxon>Planctomycetota</taxon>
        <taxon>Planctomycetia</taxon>
        <taxon>Pirellulales</taxon>
        <taxon>Pirellulaceae</taxon>
        <taxon>Allorhodopirellula</taxon>
    </lineage>
</organism>
<proteinExistence type="predicted"/>
<dbReference type="Pfam" id="PF02566">
    <property type="entry name" value="OsmC"/>
    <property type="match status" value="1"/>
</dbReference>
<dbReference type="GO" id="GO:0004601">
    <property type="term" value="F:peroxidase activity"/>
    <property type="evidence" value="ECO:0007669"/>
    <property type="project" value="InterPro"/>
</dbReference>
<dbReference type="RefSeq" id="WP_146407625.1">
    <property type="nucleotide sequence ID" value="NZ_SJPU01000002.1"/>
</dbReference>
<evidence type="ECO:0000313" key="2">
    <source>
        <dbReference type="EMBL" id="TWU15850.1"/>
    </source>
</evidence>
<comment type="caution">
    <text evidence="2">The sequence shown here is derived from an EMBL/GenBank/DDBJ whole genome shotgun (WGS) entry which is preliminary data.</text>
</comment>
<dbReference type="InterPro" id="IPR052707">
    <property type="entry name" value="OsmC_Ohr_Peroxiredoxin"/>
</dbReference>
<evidence type="ECO:0000313" key="3">
    <source>
        <dbReference type="Proteomes" id="UP000319908"/>
    </source>
</evidence>
<feature type="region of interest" description="Disordered" evidence="1">
    <location>
        <begin position="18"/>
        <end position="42"/>
    </location>
</feature>
<dbReference type="InterPro" id="IPR003718">
    <property type="entry name" value="OsmC/Ohr_fam"/>
</dbReference>
<dbReference type="GO" id="GO:0006979">
    <property type="term" value="P:response to oxidative stress"/>
    <property type="evidence" value="ECO:0007669"/>
    <property type="project" value="InterPro"/>
</dbReference>
<evidence type="ECO:0000256" key="1">
    <source>
        <dbReference type="SAM" id="MobiDB-lite"/>
    </source>
</evidence>
<dbReference type="InterPro" id="IPR036102">
    <property type="entry name" value="OsmC/Ohrsf"/>
</dbReference>
<dbReference type="InterPro" id="IPR019904">
    <property type="entry name" value="Peroxiredoxin_OsmC"/>
</dbReference>